<keyword evidence="3" id="KW-1185">Reference proteome</keyword>
<dbReference type="EMBL" id="RRYP01000895">
    <property type="protein sequence ID" value="TNV86693.1"/>
    <property type="molecule type" value="Genomic_DNA"/>
</dbReference>
<comment type="caution">
    <text evidence="2">The sequence shown here is derived from an EMBL/GenBank/DDBJ whole genome shotgun (WGS) entry which is preliminary data.</text>
</comment>
<organism evidence="2 3">
    <name type="scientific">Halteria grandinella</name>
    <dbReference type="NCBI Taxonomy" id="5974"/>
    <lineage>
        <taxon>Eukaryota</taxon>
        <taxon>Sar</taxon>
        <taxon>Alveolata</taxon>
        <taxon>Ciliophora</taxon>
        <taxon>Intramacronucleata</taxon>
        <taxon>Spirotrichea</taxon>
        <taxon>Stichotrichia</taxon>
        <taxon>Sporadotrichida</taxon>
        <taxon>Halteriidae</taxon>
        <taxon>Halteria</taxon>
    </lineage>
</organism>
<sequence>MAHLLFPTHQQSQSRPCPLNTSRPTQAPLSSPPSLKSPHSPQGIPSHTPSPPSQTPMAIALPSPSTWVKRPRSLAMHRVCLLSNRRRGGSTGKATRSWQHWLMTTLILSRIGLRLLRSLLRRSR</sequence>
<protein>
    <submittedName>
        <fullName evidence="2">Uncharacterized protein</fullName>
    </submittedName>
</protein>
<dbReference type="Proteomes" id="UP000785679">
    <property type="component" value="Unassembled WGS sequence"/>
</dbReference>
<feature type="compositionally biased region" description="Polar residues" evidence="1">
    <location>
        <begin position="8"/>
        <end position="27"/>
    </location>
</feature>
<evidence type="ECO:0000313" key="2">
    <source>
        <dbReference type="EMBL" id="TNV86693.1"/>
    </source>
</evidence>
<evidence type="ECO:0000256" key="1">
    <source>
        <dbReference type="SAM" id="MobiDB-lite"/>
    </source>
</evidence>
<feature type="region of interest" description="Disordered" evidence="1">
    <location>
        <begin position="1"/>
        <end position="60"/>
    </location>
</feature>
<name>A0A8J8P3P1_HALGN</name>
<feature type="compositionally biased region" description="Low complexity" evidence="1">
    <location>
        <begin position="28"/>
        <end position="47"/>
    </location>
</feature>
<dbReference type="AlphaFoldDB" id="A0A8J8P3P1"/>
<reference evidence="2" key="1">
    <citation type="submission" date="2019-06" db="EMBL/GenBank/DDBJ databases">
        <authorList>
            <person name="Zheng W."/>
        </authorList>
    </citation>
    <scope>NUCLEOTIDE SEQUENCE</scope>
    <source>
        <strain evidence="2">QDHG01</strain>
    </source>
</reference>
<evidence type="ECO:0000313" key="3">
    <source>
        <dbReference type="Proteomes" id="UP000785679"/>
    </source>
</evidence>
<proteinExistence type="predicted"/>
<gene>
    <name evidence="2" type="ORF">FGO68_gene10821</name>
</gene>
<accession>A0A8J8P3P1</accession>